<keyword evidence="2" id="KW-1185">Reference proteome</keyword>
<name>A0A182FWZ5_ANOAL</name>
<evidence type="ECO:0000313" key="1">
    <source>
        <dbReference type="EnsemblMetazoa" id="AALB014178-PA"/>
    </source>
</evidence>
<proteinExistence type="predicted"/>
<accession>A0A182FWZ5</accession>
<reference evidence="1 2" key="1">
    <citation type="journal article" date="2017" name="G3 (Bethesda)">
        <title>The Physical Genome Mapping of Anopheles albimanus Corrected Scaffold Misassemblies and Identified Interarm Rearrangements in Genus Anopheles.</title>
        <authorList>
            <person name="Artemov G.N."/>
            <person name="Peery A.N."/>
            <person name="Jiang X."/>
            <person name="Tu Z."/>
            <person name="Stegniy V.N."/>
            <person name="Sharakhova M.V."/>
            <person name="Sharakhov I.V."/>
        </authorList>
    </citation>
    <scope>NUCLEOTIDE SEQUENCE [LARGE SCALE GENOMIC DNA]</scope>
    <source>
        <strain evidence="1 2">ALBI9_A</strain>
    </source>
</reference>
<reference evidence="1" key="2">
    <citation type="submission" date="2022-08" db="UniProtKB">
        <authorList>
            <consortium name="EnsemblMetazoa"/>
        </authorList>
    </citation>
    <scope>IDENTIFICATION</scope>
    <source>
        <strain evidence="1">STECLA/ALBI9_A</strain>
    </source>
</reference>
<organism evidence="1 2">
    <name type="scientific">Anopheles albimanus</name>
    <name type="common">New world malaria mosquito</name>
    <dbReference type="NCBI Taxonomy" id="7167"/>
    <lineage>
        <taxon>Eukaryota</taxon>
        <taxon>Metazoa</taxon>
        <taxon>Ecdysozoa</taxon>
        <taxon>Arthropoda</taxon>
        <taxon>Hexapoda</taxon>
        <taxon>Insecta</taxon>
        <taxon>Pterygota</taxon>
        <taxon>Neoptera</taxon>
        <taxon>Endopterygota</taxon>
        <taxon>Diptera</taxon>
        <taxon>Nematocera</taxon>
        <taxon>Culicoidea</taxon>
        <taxon>Culicidae</taxon>
        <taxon>Anophelinae</taxon>
        <taxon>Anopheles</taxon>
    </lineage>
</organism>
<protein>
    <submittedName>
        <fullName evidence="1">Uncharacterized protein</fullName>
    </submittedName>
</protein>
<evidence type="ECO:0000313" key="2">
    <source>
        <dbReference type="Proteomes" id="UP000069272"/>
    </source>
</evidence>
<dbReference type="EnsemblMetazoa" id="AALB014178-RA">
    <property type="protein sequence ID" value="AALB014178-PA"/>
    <property type="gene ID" value="AALB014178"/>
</dbReference>
<dbReference type="VEuPathDB" id="VectorBase:AALB014178"/>
<sequence length="73" mass="8306">MDGNGKHLLLLLTLSLFYESLTSKSVSYSFSLISTFLLLQMIRIHQLIVTSHSRVIFQRCWLLVGSTLRGHSP</sequence>
<dbReference type="Proteomes" id="UP000069272">
    <property type="component" value="Chromosome 2L"/>
</dbReference>
<dbReference type="AlphaFoldDB" id="A0A182FWZ5"/>